<name>A0AAV2CIP9_9ROSI</name>
<dbReference type="InterPro" id="IPR002156">
    <property type="entry name" value="RNaseH_domain"/>
</dbReference>
<dbReference type="InterPro" id="IPR036397">
    <property type="entry name" value="RNaseH_sf"/>
</dbReference>
<gene>
    <name evidence="2" type="ORF">LTRI10_LOCUS3551</name>
</gene>
<dbReference type="InterPro" id="IPR052929">
    <property type="entry name" value="RNase_H-like_EbsB-rel"/>
</dbReference>
<evidence type="ECO:0000313" key="3">
    <source>
        <dbReference type="Proteomes" id="UP001497516"/>
    </source>
</evidence>
<dbReference type="AlphaFoldDB" id="A0AAV2CIP9"/>
<dbReference type="Pfam" id="PF13456">
    <property type="entry name" value="RVT_3"/>
    <property type="match status" value="1"/>
</dbReference>
<dbReference type="GO" id="GO:0003676">
    <property type="term" value="F:nucleic acid binding"/>
    <property type="evidence" value="ECO:0007669"/>
    <property type="project" value="InterPro"/>
</dbReference>
<dbReference type="EMBL" id="OZ034813">
    <property type="protein sequence ID" value="CAL1355817.1"/>
    <property type="molecule type" value="Genomic_DNA"/>
</dbReference>
<feature type="domain" description="RNase H type-1" evidence="1">
    <location>
        <begin position="45"/>
        <end position="150"/>
    </location>
</feature>
<dbReference type="Gene3D" id="3.30.420.10">
    <property type="entry name" value="Ribonuclease H-like superfamily/Ribonuclease H"/>
    <property type="match status" value="1"/>
</dbReference>
<evidence type="ECO:0000313" key="2">
    <source>
        <dbReference type="EMBL" id="CAL1355817.1"/>
    </source>
</evidence>
<organism evidence="2 3">
    <name type="scientific">Linum trigynum</name>
    <dbReference type="NCBI Taxonomy" id="586398"/>
    <lineage>
        <taxon>Eukaryota</taxon>
        <taxon>Viridiplantae</taxon>
        <taxon>Streptophyta</taxon>
        <taxon>Embryophyta</taxon>
        <taxon>Tracheophyta</taxon>
        <taxon>Spermatophyta</taxon>
        <taxon>Magnoliopsida</taxon>
        <taxon>eudicotyledons</taxon>
        <taxon>Gunneridae</taxon>
        <taxon>Pentapetalae</taxon>
        <taxon>rosids</taxon>
        <taxon>fabids</taxon>
        <taxon>Malpighiales</taxon>
        <taxon>Linaceae</taxon>
        <taxon>Linum</taxon>
    </lineage>
</organism>
<proteinExistence type="predicted"/>
<dbReference type="GO" id="GO:0004523">
    <property type="term" value="F:RNA-DNA hybrid ribonuclease activity"/>
    <property type="evidence" value="ECO:0007669"/>
    <property type="project" value="InterPro"/>
</dbReference>
<reference evidence="2 3" key="1">
    <citation type="submission" date="2024-04" db="EMBL/GenBank/DDBJ databases">
        <authorList>
            <person name="Fracassetti M."/>
        </authorList>
    </citation>
    <scope>NUCLEOTIDE SEQUENCE [LARGE SCALE GENOMIC DNA]</scope>
</reference>
<evidence type="ECO:0000259" key="1">
    <source>
        <dbReference type="Pfam" id="PF13456"/>
    </source>
</evidence>
<protein>
    <recommendedName>
        <fullName evidence="1">RNase H type-1 domain-containing protein</fullName>
    </recommendedName>
</protein>
<accession>A0AAV2CIP9</accession>
<sequence>MGPVSGGADASAFHPFGAEPEPGWGYEGCLYVGWGYEGWVSCSRGMVIFNQAREVLMAQGIQFPMITDPMVVELLVLREAMLWCLALGFTEVGFEGDAKVIIDKINRADTRDNRIGDVLEEVVHYFALHPGFRVRFVGRRSNRVAHSVASPLLYPTTSRSFGFMIWLNSRV</sequence>
<dbReference type="PANTHER" id="PTHR47074:SF48">
    <property type="entry name" value="POLYNUCLEOTIDYL TRANSFERASE, RIBONUCLEASE H-LIKE SUPERFAMILY PROTEIN"/>
    <property type="match status" value="1"/>
</dbReference>
<dbReference type="PANTHER" id="PTHR47074">
    <property type="entry name" value="BNAC02G40300D PROTEIN"/>
    <property type="match status" value="1"/>
</dbReference>
<dbReference type="Proteomes" id="UP001497516">
    <property type="component" value="Chromosome 1"/>
</dbReference>
<keyword evidence="3" id="KW-1185">Reference proteome</keyword>